<dbReference type="AlphaFoldDB" id="A0A8T1DEH5"/>
<evidence type="ECO:0000313" key="3">
    <source>
        <dbReference type="Proteomes" id="UP000736787"/>
    </source>
</evidence>
<protein>
    <submittedName>
        <fullName evidence="2">Uncharacterized protein</fullName>
    </submittedName>
</protein>
<comment type="caution">
    <text evidence="2">The sequence shown here is derived from an EMBL/GenBank/DDBJ whole genome shotgun (WGS) entry which is preliminary data.</text>
</comment>
<proteinExistence type="predicted"/>
<evidence type="ECO:0000256" key="1">
    <source>
        <dbReference type="SAM" id="MobiDB-lite"/>
    </source>
</evidence>
<accession>A0A8T1DEH5</accession>
<sequence>MVRIGRRAHSSYIHDGTISMCWLGWSCVFKTEEASIIRTPPSDSDIKQCFPEAPTSRKARIADKIRLENSGETEVYDERPRRLRHSSGSRVPSEQDVCVTMAPPPTECNLAFRHD</sequence>
<feature type="region of interest" description="Disordered" evidence="1">
    <location>
        <begin position="71"/>
        <end position="102"/>
    </location>
</feature>
<reference evidence="2" key="1">
    <citation type="submission" date="2018-10" db="EMBL/GenBank/DDBJ databases">
        <title>Effector identification in a new, highly contiguous assembly of the strawberry crown rot pathogen Phytophthora cactorum.</title>
        <authorList>
            <person name="Armitage A.D."/>
            <person name="Nellist C.F."/>
            <person name="Bates H."/>
            <person name="Vickerstaff R.J."/>
            <person name="Harrison R.J."/>
        </authorList>
    </citation>
    <scope>NUCLEOTIDE SEQUENCE</scope>
    <source>
        <strain evidence="2">4040</strain>
    </source>
</reference>
<dbReference type="Proteomes" id="UP000736787">
    <property type="component" value="Unassembled WGS sequence"/>
</dbReference>
<gene>
    <name evidence="2" type="ORF">PC117_g10983</name>
</gene>
<organism evidence="2 3">
    <name type="scientific">Phytophthora cactorum</name>
    <dbReference type="NCBI Taxonomy" id="29920"/>
    <lineage>
        <taxon>Eukaryota</taxon>
        <taxon>Sar</taxon>
        <taxon>Stramenopiles</taxon>
        <taxon>Oomycota</taxon>
        <taxon>Peronosporomycetes</taxon>
        <taxon>Peronosporales</taxon>
        <taxon>Peronosporaceae</taxon>
        <taxon>Phytophthora</taxon>
    </lineage>
</organism>
<evidence type="ECO:0000313" key="2">
    <source>
        <dbReference type="EMBL" id="KAG2939315.1"/>
    </source>
</evidence>
<name>A0A8T1DEH5_9STRA</name>
<dbReference type="EMBL" id="RCMK01000276">
    <property type="protein sequence ID" value="KAG2939315.1"/>
    <property type="molecule type" value="Genomic_DNA"/>
</dbReference>